<dbReference type="GO" id="GO:0005783">
    <property type="term" value="C:endoplasmic reticulum"/>
    <property type="evidence" value="ECO:0007669"/>
    <property type="project" value="TreeGrafter"/>
</dbReference>
<accession>I0Z8R8</accession>
<keyword evidence="10" id="KW-1185">Reference proteome</keyword>
<feature type="domain" description="Endoplasmic reticulum vesicle transporter N-terminal" evidence="8">
    <location>
        <begin position="7"/>
        <end position="94"/>
    </location>
</feature>
<evidence type="ECO:0000256" key="1">
    <source>
        <dbReference type="ARBA" id="ARBA00004141"/>
    </source>
</evidence>
<name>I0Z8R8_COCSC</name>
<dbReference type="KEGG" id="csl:COCSUDRAFT_11063"/>
<evidence type="ECO:0000256" key="6">
    <source>
        <dbReference type="SAM" id="Phobius"/>
    </source>
</evidence>
<evidence type="ECO:0000259" key="8">
    <source>
        <dbReference type="Pfam" id="PF13850"/>
    </source>
</evidence>
<protein>
    <submittedName>
        <fullName evidence="9">DUF1692-domain-containing protein</fullName>
    </submittedName>
</protein>
<dbReference type="GeneID" id="17045050"/>
<dbReference type="eggNOG" id="KOG2667">
    <property type="taxonomic scope" value="Eukaryota"/>
</dbReference>
<comment type="similarity">
    <text evidence="2">Belongs to the ERGIC family.</text>
</comment>
<reference evidence="9 10" key="1">
    <citation type="journal article" date="2012" name="Genome Biol.">
        <title>The genome of the polar eukaryotic microalga coccomyxa subellipsoidea reveals traits of cold adaptation.</title>
        <authorList>
            <person name="Blanc G."/>
            <person name="Agarkova I."/>
            <person name="Grimwood J."/>
            <person name="Kuo A."/>
            <person name="Brueggeman A."/>
            <person name="Dunigan D."/>
            <person name="Gurnon J."/>
            <person name="Ladunga I."/>
            <person name="Lindquist E."/>
            <person name="Lucas S."/>
            <person name="Pangilinan J."/>
            <person name="Proschold T."/>
            <person name="Salamov A."/>
            <person name="Schmutz J."/>
            <person name="Weeks D."/>
            <person name="Yamada T."/>
            <person name="Claverie J.M."/>
            <person name="Grigoriev I."/>
            <person name="Van Etten J."/>
            <person name="Lomsadze A."/>
            <person name="Borodovsky M."/>
        </authorList>
    </citation>
    <scope>NUCLEOTIDE SEQUENCE [LARGE SCALE GENOMIC DNA]</scope>
    <source>
        <strain evidence="9 10">C-169</strain>
    </source>
</reference>
<dbReference type="Proteomes" id="UP000007264">
    <property type="component" value="Unassembled WGS sequence"/>
</dbReference>
<dbReference type="AlphaFoldDB" id="I0Z8R8"/>
<dbReference type="RefSeq" id="XP_005651581.1">
    <property type="nucleotide sequence ID" value="XM_005651524.1"/>
</dbReference>
<dbReference type="InterPro" id="IPR039542">
    <property type="entry name" value="Erv_N"/>
</dbReference>
<evidence type="ECO:0000256" key="5">
    <source>
        <dbReference type="ARBA" id="ARBA00023136"/>
    </source>
</evidence>
<dbReference type="EMBL" id="AGSI01000001">
    <property type="protein sequence ID" value="EIE27037.1"/>
    <property type="molecule type" value="Genomic_DNA"/>
</dbReference>
<comment type="caution">
    <text evidence="9">The sequence shown here is derived from an EMBL/GenBank/DDBJ whole genome shotgun (WGS) entry which is preliminary data.</text>
</comment>
<organism evidence="9 10">
    <name type="scientific">Coccomyxa subellipsoidea (strain C-169)</name>
    <name type="common">Green microalga</name>
    <dbReference type="NCBI Taxonomy" id="574566"/>
    <lineage>
        <taxon>Eukaryota</taxon>
        <taxon>Viridiplantae</taxon>
        <taxon>Chlorophyta</taxon>
        <taxon>core chlorophytes</taxon>
        <taxon>Trebouxiophyceae</taxon>
        <taxon>Trebouxiophyceae incertae sedis</taxon>
        <taxon>Coccomyxaceae</taxon>
        <taxon>Coccomyxa</taxon>
        <taxon>Coccomyxa subellipsoidea</taxon>
    </lineage>
</organism>
<keyword evidence="3 6" id="KW-0812">Transmembrane</keyword>
<proteinExistence type="inferred from homology"/>
<evidence type="ECO:0000313" key="9">
    <source>
        <dbReference type="EMBL" id="EIE27037.1"/>
    </source>
</evidence>
<comment type="subcellular location">
    <subcellularLocation>
        <location evidence="1">Membrane</location>
        <topology evidence="1">Multi-pass membrane protein</topology>
    </subcellularLocation>
</comment>
<keyword evidence="5 6" id="KW-0472">Membrane</keyword>
<feature type="domain" description="Endoplasmic reticulum vesicle transporter C-terminal" evidence="7">
    <location>
        <begin position="142"/>
        <end position="312"/>
    </location>
</feature>
<dbReference type="Pfam" id="PF07970">
    <property type="entry name" value="COPIIcoated_ERV"/>
    <property type="match status" value="1"/>
</dbReference>
<dbReference type="PANTHER" id="PTHR10984">
    <property type="entry name" value="ENDOPLASMIC RETICULUM-GOLGI INTERMEDIATE COMPARTMENT PROTEIN"/>
    <property type="match status" value="1"/>
</dbReference>
<evidence type="ECO:0000256" key="2">
    <source>
        <dbReference type="ARBA" id="ARBA00005648"/>
    </source>
</evidence>
<dbReference type="GO" id="GO:0030134">
    <property type="term" value="C:COPII-coated ER to Golgi transport vesicle"/>
    <property type="evidence" value="ECO:0007669"/>
    <property type="project" value="TreeGrafter"/>
</dbReference>
<evidence type="ECO:0000256" key="3">
    <source>
        <dbReference type="ARBA" id="ARBA00022692"/>
    </source>
</evidence>
<evidence type="ECO:0000256" key="4">
    <source>
        <dbReference type="ARBA" id="ARBA00022989"/>
    </source>
</evidence>
<evidence type="ECO:0000313" key="10">
    <source>
        <dbReference type="Proteomes" id="UP000007264"/>
    </source>
</evidence>
<gene>
    <name evidence="9" type="ORF">COCSUDRAFT_11063</name>
</gene>
<dbReference type="GO" id="GO:0016020">
    <property type="term" value="C:membrane"/>
    <property type="evidence" value="ECO:0007669"/>
    <property type="project" value="UniProtKB-SubCell"/>
</dbReference>
<evidence type="ECO:0000259" key="7">
    <source>
        <dbReference type="Pfam" id="PF07970"/>
    </source>
</evidence>
<keyword evidence="4 6" id="KW-1133">Transmembrane helix</keyword>
<dbReference type="Pfam" id="PF13850">
    <property type="entry name" value="ERGIC_N"/>
    <property type="match status" value="1"/>
</dbReference>
<dbReference type="PANTHER" id="PTHR10984:SF25">
    <property type="entry name" value="ENDOPLASMIC RETICULUM-GOLGI INTERMEDIATE COMPARTMENT PROTEIN 3"/>
    <property type="match status" value="1"/>
</dbReference>
<sequence>MKLKSFNRFSAYARAESHLVQRTYFGAIVTVLGVILAIVLFANELREYTTPFSIQTMSVDTSRAHYIRMNFNFTYPSMPCQVLSLDATDMSGEKSGDSGHAANGEIHKVRLNEAGEKIGLGEYIPPRRWGFMMGKPRQQEVMEVNQAMDAHEGCNIFGWLDLQRVAGNFRVSVHVEDFFALTRLQADTTGINSSHIIHRVSFGPTFPGQVNPLDGAERILDKESGTFKYFLKVVPTEYQWSAGTRTTTNQYSVTEYDTVVHKGEMQMPSVWFSYDISPISVTISEIRKSFAHLLVRFCAVVGGVFAVTGMFDRWVHRIVTAIFSASS</sequence>
<dbReference type="InterPro" id="IPR012936">
    <property type="entry name" value="Erv_C"/>
</dbReference>
<dbReference type="STRING" id="574566.I0Z8R8"/>
<dbReference type="OrthoDB" id="270930at2759"/>
<feature type="transmembrane region" description="Helical" evidence="6">
    <location>
        <begin position="24"/>
        <end position="42"/>
    </location>
</feature>
<feature type="transmembrane region" description="Helical" evidence="6">
    <location>
        <begin position="293"/>
        <end position="311"/>
    </location>
</feature>
<dbReference type="InterPro" id="IPR045888">
    <property type="entry name" value="Erv"/>
</dbReference>